<reference evidence="9" key="1">
    <citation type="journal article" date="2013" name="Genome Announc.">
        <title>Draft genome sequence of Neofusicoccum parvum isolate UCR-NP2, a fungal vascular pathogen associated with grapevine cankers.</title>
        <authorList>
            <person name="Blanco-Ulate B."/>
            <person name="Rolshausen P."/>
            <person name="Cantu D."/>
        </authorList>
    </citation>
    <scope>NUCLEOTIDE SEQUENCE [LARGE SCALE GENOMIC DNA]</scope>
    <source>
        <strain evidence="9">UCR-NP2</strain>
    </source>
</reference>
<feature type="compositionally biased region" description="Polar residues" evidence="6">
    <location>
        <begin position="23"/>
        <end position="35"/>
    </location>
</feature>
<evidence type="ECO:0000313" key="8">
    <source>
        <dbReference type="EMBL" id="EOD43181.1"/>
    </source>
</evidence>
<evidence type="ECO:0000256" key="5">
    <source>
        <dbReference type="ARBA" id="ARBA00023136"/>
    </source>
</evidence>
<evidence type="ECO:0000256" key="4">
    <source>
        <dbReference type="ARBA" id="ARBA00022989"/>
    </source>
</evidence>
<keyword evidence="2" id="KW-0813">Transport</keyword>
<evidence type="ECO:0000256" key="7">
    <source>
        <dbReference type="SAM" id="Phobius"/>
    </source>
</evidence>
<feature type="transmembrane region" description="Helical" evidence="7">
    <location>
        <begin position="163"/>
        <end position="181"/>
    </location>
</feature>
<dbReference type="PANTHER" id="PTHR43791">
    <property type="entry name" value="PERMEASE-RELATED"/>
    <property type="match status" value="1"/>
</dbReference>
<dbReference type="GO" id="GO:0016020">
    <property type="term" value="C:membrane"/>
    <property type="evidence" value="ECO:0007669"/>
    <property type="project" value="UniProtKB-SubCell"/>
</dbReference>
<keyword evidence="5 7" id="KW-0472">Membrane</keyword>
<feature type="region of interest" description="Disordered" evidence="6">
    <location>
        <begin position="1"/>
        <end position="38"/>
    </location>
</feature>
<dbReference type="InterPro" id="IPR036259">
    <property type="entry name" value="MFS_trans_sf"/>
</dbReference>
<gene>
    <name evidence="8" type="ORF">UCRNP2_10121</name>
</gene>
<feature type="transmembrane region" description="Helical" evidence="7">
    <location>
        <begin position="401"/>
        <end position="422"/>
    </location>
</feature>
<dbReference type="OMA" id="WISCQIF"/>
<dbReference type="EMBL" id="KB916885">
    <property type="protein sequence ID" value="EOD43181.1"/>
    <property type="molecule type" value="Genomic_DNA"/>
</dbReference>
<protein>
    <submittedName>
        <fullName evidence="8">Putative alternative sulfate transporter protein</fullName>
    </submittedName>
</protein>
<keyword evidence="3 7" id="KW-0812">Transmembrane</keyword>
<dbReference type="Pfam" id="PF07690">
    <property type="entry name" value="MFS_1"/>
    <property type="match status" value="1"/>
</dbReference>
<evidence type="ECO:0000256" key="3">
    <source>
        <dbReference type="ARBA" id="ARBA00022692"/>
    </source>
</evidence>
<accession>R1G4V2</accession>
<feature type="transmembrane region" description="Helical" evidence="7">
    <location>
        <begin position="369"/>
        <end position="389"/>
    </location>
</feature>
<organism evidence="8 9">
    <name type="scientific">Botryosphaeria parva (strain UCR-NP2)</name>
    <name type="common">Grapevine canker fungus</name>
    <name type="synonym">Neofusicoccum parvum</name>
    <dbReference type="NCBI Taxonomy" id="1287680"/>
    <lineage>
        <taxon>Eukaryota</taxon>
        <taxon>Fungi</taxon>
        <taxon>Dikarya</taxon>
        <taxon>Ascomycota</taxon>
        <taxon>Pezizomycotina</taxon>
        <taxon>Dothideomycetes</taxon>
        <taxon>Dothideomycetes incertae sedis</taxon>
        <taxon>Botryosphaeriales</taxon>
        <taxon>Botryosphaeriaceae</taxon>
        <taxon>Neofusicoccum</taxon>
    </lineage>
</organism>
<feature type="transmembrane region" description="Helical" evidence="7">
    <location>
        <begin position="464"/>
        <end position="485"/>
    </location>
</feature>
<feature type="transmembrane region" description="Helical" evidence="7">
    <location>
        <begin position="193"/>
        <end position="215"/>
    </location>
</feature>
<evidence type="ECO:0000313" key="9">
    <source>
        <dbReference type="Proteomes" id="UP000013521"/>
    </source>
</evidence>
<name>R1G4V2_BOTPV</name>
<keyword evidence="4 7" id="KW-1133">Transmembrane helix</keyword>
<feature type="transmembrane region" description="Helical" evidence="7">
    <location>
        <begin position="342"/>
        <end position="362"/>
    </location>
</feature>
<dbReference type="Gene3D" id="1.20.1250.20">
    <property type="entry name" value="MFS general substrate transporter like domains"/>
    <property type="match status" value="2"/>
</dbReference>
<evidence type="ECO:0000256" key="6">
    <source>
        <dbReference type="SAM" id="MobiDB-lite"/>
    </source>
</evidence>
<feature type="transmembrane region" description="Helical" evidence="7">
    <location>
        <begin position="227"/>
        <end position="247"/>
    </location>
</feature>
<feature type="transmembrane region" description="Helical" evidence="7">
    <location>
        <begin position="434"/>
        <end position="452"/>
    </location>
</feature>
<dbReference type="KEGG" id="npa:UCRNP2_10121"/>
<dbReference type="Proteomes" id="UP000013521">
    <property type="component" value="Unassembled WGS sequence"/>
</dbReference>
<evidence type="ECO:0000256" key="1">
    <source>
        <dbReference type="ARBA" id="ARBA00004141"/>
    </source>
</evidence>
<dbReference type="OrthoDB" id="2985014at2759"/>
<proteinExistence type="predicted"/>
<dbReference type="eggNOG" id="KOG2533">
    <property type="taxonomic scope" value="Eukaryota"/>
</dbReference>
<comment type="subcellular location">
    <subcellularLocation>
        <location evidence="1">Membrane</location>
        <topology evidence="1">Multi-pass membrane protein</topology>
    </subcellularLocation>
</comment>
<dbReference type="AlphaFoldDB" id="R1G4V2"/>
<evidence type="ECO:0000256" key="2">
    <source>
        <dbReference type="ARBA" id="ARBA00022448"/>
    </source>
</evidence>
<dbReference type="InterPro" id="IPR011701">
    <property type="entry name" value="MFS"/>
</dbReference>
<dbReference type="HOGENOM" id="CLU_001265_0_1_1"/>
<sequence>MESKIPDVEENAARFYSGEKPTGSDSYASSDSQPDWTEEEEKKLVRKIDMILMPLLVLPFIALQLDRGNMGNAVTDNFMEDVGITQAQYNVGQQLLSAGIVVLEVSHSRSRQARNPFPQIPSNLVLYRLGPQVWISFQIFAWGLVATFQAFQKGLGAYLATRLLLGLMEAGFIPASLYAITTWYKTKEMSVRFAIFFFGNYVAQAASGLIAYGVLHMRGVAGLTGWQWLFIIEGLYTVVAGAIYMAFYPKSRDDPVPFTRLIYFNEREKHIIAQRVILDDPSKINGTRKTISMKELGWALSDWTLYPHCLLTICALAPSSTYSSYGPKQIISFGYEKLQSNALYSIGLWIQLFTSIGFSYWADKLKKRGIPVATALSLWWGFNLGALIVRRSDNHGKRLAMMIMALAFSNIWHPLNSSWLAINARSPADRSIKMACIVMSANLAGIVGNQIFQPSDSPVYTTGRTVNVILCAVALFFCLCQNVLYRALNFFNRKKVQEGKATEQEVRNYFL</sequence>
<dbReference type="GO" id="GO:0022857">
    <property type="term" value="F:transmembrane transporter activity"/>
    <property type="evidence" value="ECO:0007669"/>
    <property type="project" value="InterPro"/>
</dbReference>
<dbReference type="SUPFAM" id="SSF103473">
    <property type="entry name" value="MFS general substrate transporter"/>
    <property type="match status" value="1"/>
</dbReference>
<dbReference type="PANTHER" id="PTHR43791:SF32">
    <property type="entry name" value="MAJOR FACILITATOR SUPERFAMILY (MFS) PROFILE DOMAIN-CONTAINING PROTEIN"/>
    <property type="match status" value="1"/>
</dbReference>